<dbReference type="InterPro" id="IPR037665">
    <property type="entry name" value="Nucleoporin_S59-like"/>
</dbReference>
<keyword evidence="12" id="KW-0720">Serine protease</keyword>
<keyword evidence="8" id="KW-0677">Repeat</keyword>
<keyword evidence="14" id="KW-0811">Translocation</keyword>
<keyword evidence="16" id="KW-0472">Membrane</keyword>
<dbReference type="GO" id="GO:0044614">
    <property type="term" value="C:nuclear pore cytoplasmic filaments"/>
    <property type="evidence" value="ECO:0007669"/>
    <property type="project" value="TreeGrafter"/>
</dbReference>
<dbReference type="InterPro" id="IPR036903">
    <property type="entry name" value="Nup98_auto-Pept-S59_dom_sf"/>
</dbReference>
<evidence type="ECO:0000256" key="6">
    <source>
        <dbReference type="ARBA" id="ARBA00022448"/>
    </source>
</evidence>
<evidence type="ECO:0000256" key="18">
    <source>
        <dbReference type="SAM" id="MobiDB-lite"/>
    </source>
</evidence>
<dbReference type="Pfam" id="PF04096">
    <property type="entry name" value="Nucleoporin2"/>
    <property type="match status" value="1"/>
</dbReference>
<reference evidence="20" key="2">
    <citation type="submission" date="2025-09" db="UniProtKB">
        <authorList>
            <consortium name="Ensembl"/>
        </authorList>
    </citation>
    <scope>IDENTIFICATION</scope>
</reference>
<evidence type="ECO:0000256" key="1">
    <source>
        <dbReference type="ARBA" id="ARBA00004567"/>
    </source>
</evidence>
<evidence type="ECO:0000256" key="10">
    <source>
        <dbReference type="ARBA" id="ARBA00022813"/>
    </source>
</evidence>
<dbReference type="GO" id="GO:0008236">
    <property type="term" value="F:serine-type peptidase activity"/>
    <property type="evidence" value="ECO:0007669"/>
    <property type="project" value="UniProtKB-KW"/>
</dbReference>
<evidence type="ECO:0000256" key="4">
    <source>
        <dbReference type="ARBA" id="ARBA00008926"/>
    </source>
</evidence>
<dbReference type="GO" id="GO:0003723">
    <property type="term" value="F:RNA binding"/>
    <property type="evidence" value="ECO:0007669"/>
    <property type="project" value="TreeGrafter"/>
</dbReference>
<reference evidence="20" key="1">
    <citation type="submission" date="2025-08" db="UniProtKB">
        <authorList>
            <consortium name="Ensembl"/>
        </authorList>
    </citation>
    <scope>IDENTIFICATION</scope>
</reference>
<dbReference type="Proteomes" id="UP000694388">
    <property type="component" value="Unplaced"/>
</dbReference>
<evidence type="ECO:0000313" key="21">
    <source>
        <dbReference type="Proteomes" id="UP000694388"/>
    </source>
</evidence>
<dbReference type="Ensembl" id="ENSEBUT00000026393.1">
    <property type="protein sequence ID" value="ENSEBUP00000025817.1"/>
    <property type="gene ID" value="ENSEBUG00000015903.1"/>
</dbReference>
<feature type="domain" description="Peptidase S59" evidence="19">
    <location>
        <begin position="736"/>
        <end position="878"/>
    </location>
</feature>
<evidence type="ECO:0000256" key="3">
    <source>
        <dbReference type="ARBA" id="ARBA00004642"/>
    </source>
</evidence>
<feature type="region of interest" description="Disordered" evidence="18">
    <location>
        <begin position="691"/>
        <end position="724"/>
    </location>
</feature>
<keyword evidence="6" id="KW-0813">Transport</keyword>
<dbReference type="GO" id="GO:0017056">
    <property type="term" value="F:structural constituent of nuclear pore"/>
    <property type="evidence" value="ECO:0007669"/>
    <property type="project" value="InterPro"/>
</dbReference>
<dbReference type="Pfam" id="PF12110">
    <property type="entry name" value="Nup96"/>
    <property type="match status" value="1"/>
</dbReference>
<dbReference type="Pfam" id="PF21240">
    <property type="entry name" value="Nup98_GLEBS"/>
    <property type="match status" value="1"/>
</dbReference>
<dbReference type="GO" id="GO:0034398">
    <property type="term" value="P:telomere tethering at nuclear periphery"/>
    <property type="evidence" value="ECO:0007669"/>
    <property type="project" value="TreeGrafter"/>
</dbReference>
<dbReference type="InterPro" id="IPR007230">
    <property type="entry name" value="Nup98_auto-Pept-S59_dom"/>
</dbReference>
<dbReference type="Gene3D" id="1.10.10.2360">
    <property type="match status" value="1"/>
</dbReference>
<dbReference type="Gene3D" id="3.30.1610.10">
    <property type="entry name" value="Peptidase S59, nucleoporin"/>
    <property type="match status" value="1"/>
</dbReference>
<dbReference type="GO" id="GO:0051028">
    <property type="term" value="P:mRNA transport"/>
    <property type="evidence" value="ECO:0007669"/>
    <property type="project" value="UniProtKB-KW"/>
</dbReference>
<evidence type="ECO:0000256" key="13">
    <source>
        <dbReference type="ARBA" id="ARBA00022927"/>
    </source>
</evidence>
<dbReference type="GO" id="GO:0005654">
    <property type="term" value="C:nucleoplasm"/>
    <property type="evidence" value="ECO:0007669"/>
    <property type="project" value="UniProtKB-SubCell"/>
</dbReference>
<keyword evidence="9" id="KW-0378">Hydrolase</keyword>
<dbReference type="FunFam" id="3.30.1610.10:FF:000001">
    <property type="entry name" value="Nuclear pore complex protein Nup98-Nup96"/>
    <property type="match status" value="1"/>
</dbReference>
<evidence type="ECO:0000259" key="19">
    <source>
        <dbReference type="PROSITE" id="PS51434"/>
    </source>
</evidence>
<dbReference type="FunFam" id="1.10.10.2360:FF:000001">
    <property type="entry name" value="Nuclear pore complex protein Nup98-Nup96"/>
    <property type="match status" value="1"/>
</dbReference>
<keyword evidence="21" id="KW-1185">Reference proteome</keyword>
<dbReference type="PANTHER" id="PTHR23198">
    <property type="entry name" value="NUCLEOPORIN"/>
    <property type="match status" value="1"/>
</dbReference>
<dbReference type="GO" id="GO:0006508">
    <property type="term" value="P:proteolysis"/>
    <property type="evidence" value="ECO:0007669"/>
    <property type="project" value="UniProtKB-KW"/>
</dbReference>
<keyword evidence="15" id="KW-0906">Nuclear pore complex</keyword>
<evidence type="ECO:0000256" key="5">
    <source>
        <dbReference type="ARBA" id="ARBA00013472"/>
    </source>
</evidence>
<feature type="compositionally biased region" description="Low complexity" evidence="18">
    <location>
        <begin position="691"/>
        <end position="709"/>
    </location>
</feature>
<dbReference type="GO" id="GO:0031965">
    <property type="term" value="C:nuclear membrane"/>
    <property type="evidence" value="ECO:0007669"/>
    <property type="project" value="UniProtKB-SubCell"/>
</dbReference>
<evidence type="ECO:0000256" key="16">
    <source>
        <dbReference type="ARBA" id="ARBA00023136"/>
    </source>
</evidence>
<evidence type="ECO:0000256" key="15">
    <source>
        <dbReference type="ARBA" id="ARBA00023132"/>
    </source>
</evidence>
<evidence type="ECO:0000256" key="11">
    <source>
        <dbReference type="ARBA" id="ARBA00022816"/>
    </source>
</evidence>
<dbReference type="GO" id="GO:0008139">
    <property type="term" value="F:nuclear localization sequence binding"/>
    <property type="evidence" value="ECO:0007669"/>
    <property type="project" value="TreeGrafter"/>
</dbReference>
<organism evidence="20 21">
    <name type="scientific">Eptatretus burgeri</name>
    <name type="common">Inshore hagfish</name>
    <dbReference type="NCBI Taxonomy" id="7764"/>
    <lineage>
        <taxon>Eukaryota</taxon>
        <taxon>Metazoa</taxon>
        <taxon>Chordata</taxon>
        <taxon>Craniata</taxon>
        <taxon>Vertebrata</taxon>
        <taxon>Cyclostomata</taxon>
        <taxon>Myxini</taxon>
        <taxon>Myxiniformes</taxon>
        <taxon>Myxinidae</taxon>
        <taxon>Eptatretinae</taxon>
        <taxon>Eptatretus</taxon>
    </lineage>
</organism>
<comment type="subcellular location">
    <subcellularLocation>
        <location evidence="2">Nucleus membrane</location>
        <topology evidence="2">Peripheral membrane protein</topology>
        <orientation evidence="2">Nucleoplasmic side</orientation>
    </subcellularLocation>
    <subcellularLocation>
        <location evidence="1">Nucleus</location>
        <location evidence="1">Nuclear pore complex</location>
    </subcellularLocation>
    <subcellularLocation>
        <location evidence="3">Nucleus</location>
        <location evidence="3">Nucleoplasm</location>
    </subcellularLocation>
</comment>
<name>A0A8C4X156_EPTBU</name>
<feature type="compositionally biased region" description="Acidic residues" evidence="18">
    <location>
        <begin position="710"/>
        <end position="721"/>
    </location>
</feature>
<dbReference type="Gene3D" id="1.25.40.690">
    <property type="match status" value="1"/>
</dbReference>
<evidence type="ECO:0000256" key="7">
    <source>
        <dbReference type="ARBA" id="ARBA00022670"/>
    </source>
</evidence>
<evidence type="ECO:0000313" key="20">
    <source>
        <dbReference type="Ensembl" id="ENSEBUP00000025817.1"/>
    </source>
</evidence>
<evidence type="ECO:0000256" key="8">
    <source>
        <dbReference type="ARBA" id="ARBA00022737"/>
    </source>
</evidence>
<evidence type="ECO:0000256" key="9">
    <source>
        <dbReference type="ARBA" id="ARBA00022801"/>
    </source>
</evidence>
<accession>A0A8C4X156</accession>
<keyword evidence="7" id="KW-0645">Protease</keyword>
<evidence type="ECO:0000256" key="17">
    <source>
        <dbReference type="ARBA" id="ARBA00023242"/>
    </source>
</evidence>
<dbReference type="InterPro" id="IPR021967">
    <property type="entry name" value="Nup98_C"/>
</dbReference>
<dbReference type="GO" id="GO:0006405">
    <property type="term" value="P:RNA export from nucleus"/>
    <property type="evidence" value="ECO:0007669"/>
    <property type="project" value="TreeGrafter"/>
</dbReference>
<evidence type="ECO:0000256" key="14">
    <source>
        <dbReference type="ARBA" id="ARBA00023010"/>
    </source>
</evidence>
<protein>
    <recommendedName>
        <fullName evidence="5">Nuclear pore complex protein Nup98-Nup96</fullName>
    </recommendedName>
</protein>
<dbReference type="GeneTree" id="ENSGT00550000074799"/>
<evidence type="ECO:0000256" key="12">
    <source>
        <dbReference type="ARBA" id="ARBA00022825"/>
    </source>
</evidence>
<keyword evidence="17" id="KW-0539">Nucleus</keyword>
<keyword evidence="11" id="KW-0509">mRNA transport</keyword>
<keyword evidence="10" id="KW-0068">Autocatalytic cleavage</keyword>
<dbReference type="PROSITE" id="PS51434">
    <property type="entry name" value="NUP_C"/>
    <property type="match status" value="1"/>
</dbReference>
<dbReference type="PANTHER" id="PTHR23198:SF6">
    <property type="entry name" value="NUCLEAR PORE COMPLEX PROTEIN NUP98-NUP96"/>
    <property type="match status" value="1"/>
</dbReference>
<sequence length="1789" mass="190869">MFGQSKPFATGFGGSAFGTNPSTFGQTTTSGFGTFGSSGGMFANANQNKPGGLFGSPNTFGQTLGNATTNSGFGAANPTNLFSGGGLFSSPQSNPTNAFGQTKPAGFGFNTSAGTPGSLFGGSTATVTPFGGSATTSGTFGAFGAAATKGTTIKFNPLNGTDTMLKAGCTTTINTKHQCISAMKEYESKSLEELRWEDYSENRKGPQQVGLVAAAGGLFGSAGTAATSTGGGLFGVAAAAPAASSAFSFGATKMPFGTATGGLTATDGSAGSSLFGQVQQQQLGGLFGNKPFGVATTTQPTALPFGSVTNTAFGQPAATGGLFGAAAAARPGGLFSSVSTTTTATGFGTPGAFGTSTGTGLFGAAQNTGFGAAGGLFANKPAGFAAPNTSTTGFGATAGGLFGTKPGVNPLGTSTTSAFGFGLNSLSSGGLFGNKTAAGLGTGLVPTGQSSLFGATQPSLGAALGTGGFPTLSLGATGGMSTLGSAPNSLGAANAGLAAQQAAVQQQMMALVYSPYGDSPLFQNLVSNPPKPEELVKPTNPVAQRAFTTPSSHRLTPRPAVRLRPRPLQASDVAKSQLFDGLDDEEPTVANGTFQPRKSVKKLVIKGKRTSLFPLYTVNDDGFSSASQVNGLSNGDIDECKELQTPPGGAAMEDLWKSGTRNTHPASTLLNGSLDNTIVELDVCRRAGVEGSIGNERGSEGSSSLLENSALEEEEEEEGVVEVEKPPHPAGITLMRYGYYTVPSLEKLAQITSDDGDCIVSNFTIGREGYGSMLFPGEMNVRGLNLDALVQIRRKEVIVYPNDDDKPTLGIGLNRRAEVTLLGVWPVDKTTGMVIKNPERLSTMGYQRRLERVSLGQGTRFLDYQPETGSWIFEVSHFSKYGLPGHEDDVDDEHLPGNGISAMLPAGTAAITDVKRARLSQQDQTMPDAPQEGELPPMLKGSNEEHLPVEADSEMVDITQEPIPETEWVLDDADASEHIATSFSMNTHRLQVMKASFAEDGIEGGLSLAFNEFPRQASQVSDLPGTLSEVRFKSSTAQGCLADLPVLSKMAESQKGLTFSQTPLQLRILNARSIPQKSYPGSFSSFFEPRGLFTISRPSFAQPPPSQEELYGDEVRPLAKTCMRGLVPSAMSLVQGRERCLADAALFMGRSFRVGWGPGWILCHSGDKLEMVPLEDGVEDAESPVDTDGLSLSLFPAAATRPKRLTDSRFRVWVEFVDIKLGPSGQGVPTWDSLREKLEIALEESDRVLLDDGDHEEMASQEESPRWIRTCPGFRPREGIEAIRRYCHWVEGLVPLESDPTDVQRQWRLVWTLCEALWGHLHETEMIDDEELVPGSVASYTRQAERREALSCWLERAAEEPVEAEVSAMGLHMPVEGVFSCLSGRQVSRACKLAHGAGDHRLALLLSQAIGSEPTRQLLSLQLAEWAKLGVDLHILPTRLRVFSLLAGKPIWHLPSKGVVNVCGSLDWKRAFAAHLWYVLSPVASITDALQLYEKAFQGEEDCEQYAPPPLPPYVEQGFYHHSCDDSSANEPGPPVRDACFLLLKLYSDWHYDLQQLCDPSSITADPLDYRLSWHLWTVLQGLDYTHLPVRKQGLLHASYAAQLEAAGLWEWSVFVLLHIKDARARARAVQEVLGRHCTSEADADLDRFLTERLGVPAAWLHLARAHRAHAEGDPHREAIHFLQAGHYNDCHRLVLRHIASDAVINGELGYLKTFLEVLGRPQCSSLVQDWEDGGGVFLEYIRVTEALQRLQAGVSLCHPDILLDLLHFADSDTSHLLSCNLFWVLFFN</sequence>
<comment type="similarity">
    <text evidence="4">Belongs to the nucleoporin GLFG family.</text>
</comment>
<keyword evidence="13" id="KW-0653">Protein transport</keyword>
<evidence type="ECO:0000256" key="2">
    <source>
        <dbReference type="ARBA" id="ARBA00004620"/>
    </source>
</evidence>
<dbReference type="GO" id="GO:0000973">
    <property type="term" value="P:post-transcriptional tethering of RNA polymerase II gene DNA at nuclear periphery"/>
    <property type="evidence" value="ECO:0007669"/>
    <property type="project" value="TreeGrafter"/>
</dbReference>
<dbReference type="SUPFAM" id="SSF82215">
    <property type="entry name" value="C-terminal autoproteolytic domain of nucleoporin nup98"/>
    <property type="match status" value="1"/>
</dbReference>
<proteinExistence type="inferred from homology"/>
<dbReference type="GO" id="GO:0006606">
    <property type="term" value="P:protein import into nucleus"/>
    <property type="evidence" value="ECO:0007669"/>
    <property type="project" value="TreeGrafter"/>
</dbReference>